<feature type="compositionally biased region" description="Pro residues" evidence="1">
    <location>
        <begin position="1037"/>
        <end position="1048"/>
    </location>
</feature>
<feature type="region of interest" description="Disordered" evidence="1">
    <location>
        <begin position="806"/>
        <end position="827"/>
    </location>
</feature>
<organism evidence="2 3">
    <name type="scientific">Microbotryum saponariae</name>
    <dbReference type="NCBI Taxonomy" id="289078"/>
    <lineage>
        <taxon>Eukaryota</taxon>
        <taxon>Fungi</taxon>
        <taxon>Dikarya</taxon>
        <taxon>Basidiomycota</taxon>
        <taxon>Pucciniomycotina</taxon>
        <taxon>Microbotryomycetes</taxon>
        <taxon>Microbotryales</taxon>
        <taxon>Microbotryaceae</taxon>
        <taxon>Microbotryum</taxon>
    </lineage>
</organism>
<gene>
    <name evidence="2" type="ORF">BZ3500_MVSOF-1268-A1-R1_CHR1-2G01394</name>
</gene>
<evidence type="ECO:0000256" key="1">
    <source>
        <dbReference type="SAM" id="MobiDB-lite"/>
    </source>
</evidence>
<feature type="compositionally biased region" description="Low complexity" evidence="1">
    <location>
        <begin position="1169"/>
        <end position="1190"/>
    </location>
</feature>
<feature type="compositionally biased region" description="Polar residues" evidence="1">
    <location>
        <begin position="352"/>
        <end position="361"/>
    </location>
</feature>
<dbReference type="OrthoDB" id="2413468at2759"/>
<feature type="compositionally biased region" description="Low complexity" evidence="1">
    <location>
        <begin position="454"/>
        <end position="466"/>
    </location>
</feature>
<feature type="region of interest" description="Disordered" evidence="1">
    <location>
        <begin position="1014"/>
        <end position="1050"/>
    </location>
</feature>
<feature type="compositionally biased region" description="Polar residues" evidence="1">
    <location>
        <begin position="407"/>
        <end position="425"/>
    </location>
</feature>
<feature type="compositionally biased region" description="Polar residues" evidence="1">
    <location>
        <begin position="538"/>
        <end position="560"/>
    </location>
</feature>
<feature type="compositionally biased region" description="Low complexity" evidence="1">
    <location>
        <begin position="69"/>
        <end position="79"/>
    </location>
</feature>
<feature type="region of interest" description="Disordered" evidence="1">
    <location>
        <begin position="1112"/>
        <end position="1151"/>
    </location>
</feature>
<feature type="compositionally biased region" description="Polar residues" evidence="1">
    <location>
        <begin position="908"/>
        <end position="930"/>
    </location>
</feature>
<feature type="region of interest" description="Disordered" evidence="1">
    <location>
        <begin position="1168"/>
        <end position="1190"/>
    </location>
</feature>
<accession>A0A2X0KK56</accession>
<feature type="compositionally biased region" description="Polar residues" evidence="1">
    <location>
        <begin position="511"/>
        <end position="530"/>
    </location>
</feature>
<feature type="compositionally biased region" description="Polar residues" evidence="1">
    <location>
        <begin position="472"/>
        <end position="484"/>
    </location>
</feature>
<keyword evidence="3" id="KW-1185">Reference proteome</keyword>
<feature type="region of interest" description="Disordered" evidence="1">
    <location>
        <begin position="1286"/>
        <end position="1307"/>
    </location>
</feature>
<feature type="compositionally biased region" description="Basic and acidic residues" evidence="1">
    <location>
        <begin position="945"/>
        <end position="957"/>
    </location>
</feature>
<feature type="compositionally biased region" description="Polar residues" evidence="1">
    <location>
        <begin position="1014"/>
        <end position="1026"/>
    </location>
</feature>
<feature type="region of interest" description="Disordered" evidence="1">
    <location>
        <begin position="886"/>
        <end position="984"/>
    </location>
</feature>
<feature type="compositionally biased region" description="Polar residues" evidence="1">
    <location>
        <begin position="154"/>
        <end position="167"/>
    </location>
</feature>
<feature type="compositionally biased region" description="Low complexity" evidence="1">
    <location>
        <begin position="1229"/>
        <end position="1240"/>
    </location>
</feature>
<dbReference type="Proteomes" id="UP000249723">
    <property type="component" value="Unassembled WGS sequence"/>
</dbReference>
<feature type="compositionally biased region" description="Low complexity" evidence="1">
    <location>
        <begin position="13"/>
        <end position="34"/>
    </location>
</feature>
<dbReference type="EMBL" id="FMWP01000015">
    <property type="protein sequence ID" value="SCZ91416.1"/>
    <property type="molecule type" value="Genomic_DNA"/>
</dbReference>
<feature type="region of interest" description="Disordered" evidence="1">
    <location>
        <begin position="407"/>
        <end position="590"/>
    </location>
</feature>
<dbReference type="STRING" id="289078.A0A2X0KK56"/>
<feature type="region of interest" description="Disordered" evidence="1">
    <location>
        <begin position="1224"/>
        <end position="1260"/>
    </location>
</feature>
<feature type="compositionally biased region" description="Polar residues" evidence="1">
    <location>
        <begin position="81"/>
        <end position="95"/>
    </location>
</feature>
<feature type="compositionally biased region" description="Low complexity" evidence="1">
    <location>
        <begin position="198"/>
        <end position="215"/>
    </location>
</feature>
<feature type="region of interest" description="Disordered" evidence="1">
    <location>
        <begin position="726"/>
        <end position="750"/>
    </location>
</feature>
<feature type="compositionally biased region" description="Polar residues" evidence="1">
    <location>
        <begin position="811"/>
        <end position="822"/>
    </location>
</feature>
<proteinExistence type="predicted"/>
<feature type="compositionally biased region" description="Low complexity" evidence="1">
    <location>
        <begin position="958"/>
        <end position="973"/>
    </location>
</feature>
<protein>
    <submittedName>
        <fullName evidence="2">BZ3500_MvSof-1268-A1-R1_Chr1-2g01394 protein</fullName>
    </submittedName>
</protein>
<feature type="compositionally biased region" description="Low complexity" evidence="1">
    <location>
        <begin position="251"/>
        <end position="262"/>
    </location>
</feature>
<evidence type="ECO:0000313" key="3">
    <source>
        <dbReference type="Proteomes" id="UP000249723"/>
    </source>
</evidence>
<name>A0A2X0KK56_9BASI</name>
<evidence type="ECO:0000313" key="2">
    <source>
        <dbReference type="EMBL" id="SCZ91416.1"/>
    </source>
</evidence>
<sequence length="1416" mass="148424">MSYQRGAGYGDGALQQPSRSPPSSSLVVSPSASSGNENGDGPVHSHSHSHGHASTSPPEIPDRSHRRAASISRRTSYSRPPGSSSHLQPSTSALSASPEAPSTLRRMPKSAVYNDLASTARGSSGDPPQTSYSTASSQFSTPKFGAPREYQPDSPLTPTMASQTLPSGASGASHRDRDRTPFATPDRSIYANPSASTDISAISRSREASVSSDSSLKTGTTPKPLHEPPILMPSSILKTAGSRSHLSYPTVHSSGSSVVSESYDNKSDTDSAESYGWSGLDDSTLQHEPTKSPLFGEEASGSGYTNSVLMRGVTTARLRTPSPPASRSGMRRTRSISKSDAVDGDPAAWWTSPGSGKRSSLMSLKATDLGTVRAETPAAVPEEIEIGQTLNSFGIAYIPPENINSGARLSTYEPQRPSSARSRATTPDYLREQSPSRPSESAAVPEQAAACVQDSSPLSDPSLAPPFVERPQVTTRQQPLSSNRSVERPALLGPKSSSSGSDELVIPPKSPNRQPCPSLQRDASSQSLSESVGVLSLASPTTSTMVDTSPQVGGSPNSQAVFAERKAKRQVSAPAPRPQKSRHRASASLVGKHKFDHETKTLAPMSTQADVETASPSSGQVFELGAAERIAARPTLTMLSSAEPRFSVGRGQLDEPPMSASDFALSYGEFDAVTPIENHEVDQDEEPSTRTSHVRSPAVADEPIAMDLAPSSPSQPTAATLRLATVATPTASSKRTPTRSESPKDGIQNPASLYSQLTDTIADAANLEHDLYLVEVGSAAAGPTPSEREPFRSASRLQLIDRPGSVAGLSDVNSARASSPGFSSEDVFHDATAEDGMMSDVRRRSTGSDVSTVPAPASITPLGLGSVKLDAKARAAAFVADLKRARTAASGSSNGDPPVPSSPLMASPMTTPVMTSDSLGITVSSTSPTTYVEPESPREVLILEGHNDSGRSQRLDAKPSSPARASPANGPPSFSTDTPRPLTPQVFVGEESLSSQSALPPAQLLAPNSGAISISDRTPLAPSTTAGLPARYDSPPLAAPEPPPPSPPRLMLRRRRLLPPSLQIINDLRRTRTAGERANLYAMKIRELRKETSGIATWVGFIQHGVHERMSAQTVSQLPRHSRDEGSSASFPTRPDATCARELPPGSFTRQDLVPTVPFPGVLGAVHHSPSSSLPGMSSPPSSSSSTARFSTSQLLSSTSLSMRPASAIKDKAYFFTSLGRRGSRRESASAAVPTSSTSVAPPPRRLSVSAPFNAGPTTTTTTTALTSAVPFSSVRSAGAVAGPRPIGGASSLHPGPNGGITTSSAPIPVSAASPVLSISSNVASKTSHESLNGTTNRTSFINVGGQSAVSEAMNARTELLGEEREEEDDEETKEKIQRLVDILPYARPEQIRSALRRANGDDVLAISIFLSDDQE</sequence>
<feature type="region of interest" description="Disordered" evidence="1">
    <location>
        <begin position="318"/>
        <end position="361"/>
    </location>
</feature>
<feature type="compositionally biased region" description="Polar residues" evidence="1">
    <location>
        <begin position="116"/>
        <end position="141"/>
    </location>
</feature>
<reference evidence="3" key="1">
    <citation type="submission" date="2016-10" db="EMBL/GenBank/DDBJ databases">
        <authorList>
            <person name="Jeantristanb JTB J.-T."/>
            <person name="Ricardo R."/>
        </authorList>
    </citation>
    <scope>NUCLEOTIDE SEQUENCE [LARGE SCALE GENOMIC DNA]</scope>
</reference>
<feature type="region of interest" description="Disordered" evidence="1">
    <location>
        <begin position="1"/>
        <end position="303"/>
    </location>
</feature>